<accession>A0AAU9RGV1</accession>
<dbReference type="EMBL" id="OU466857">
    <property type="protein sequence ID" value="CAH2037904.1"/>
    <property type="molecule type" value="Genomic_DNA"/>
</dbReference>
<evidence type="ECO:0000313" key="2">
    <source>
        <dbReference type="EMBL" id="CAH2037904.1"/>
    </source>
</evidence>
<evidence type="ECO:0000256" key="1">
    <source>
        <dbReference type="SAM" id="SignalP"/>
    </source>
</evidence>
<feature type="signal peptide" evidence="1">
    <location>
        <begin position="1"/>
        <end position="29"/>
    </location>
</feature>
<sequence length="105" mass="11402">MIISKTALLILFALFLSYILLASVSGAEAQLIIPCKTPAGCKSVRCSSGSAQCVNRQCECPSLKPFNPMTVYTPKSCKTILDCAPSRQCPKNVYACIKEKCICLY</sequence>
<feature type="chain" id="PRO_5043527047" evidence="1">
    <location>
        <begin position="30"/>
        <end position="105"/>
    </location>
</feature>
<reference evidence="2 3" key="1">
    <citation type="submission" date="2022-03" db="EMBL/GenBank/DDBJ databases">
        <authorList>
            <person name="Nunn A."/>
            <person name="Chopra R."/>
            <person name="Nunn A."/>
            <person name="Contreras Garrido A."/>
        </authorList>
    </citation>
    <scope>NUCLEOTIDE SEQUENCE [LARGE SCALE GENOMIC DNA]</scope>
</reference>
<keyword evidence="1" id="KW-0732">Signal</keyword>
<proteinExistence type="predicted"/>
<gene>
    <name evidence="2" type="ORF">TAV2_LOCUS2293</name>
</gene>
<protein>
    <submittedName>
        <fullName evidence="2">Uncharacterized protein</fullName>
    </submittedName>
</protein>
<evidence type="ECO:0000313" key="3">
    <source>
        <dbReference type="Proteomes" id="UP000836841"/>
    </source>
</evidence>
<organism evidence="2 3">
    <name type="scientific">Thlaspi arvense</name>
    <name type="common">Field penny-cress</name>
    <dbReference type="NCBI Taxonomy" id="13288"/>
    <lineage>
        <taxon>Eukaryota</taxon>
        <taxon>Viridiplantae</taxon>
        <taxon>Streptophyta</taxon>
        <taxon>Embryophyta</taxon>
        <taxon>Tracheophyta</taxon>
        <taxon>Spermatophyta</taxon>
        <taxon>Magnoliopsida</taxon>
        <taxon>eudicotyledons</taxon>
        <taxon>Gunneridae</taxon>
        <taxon>Pentapetalae</taxon>
        <taxon>rosids</taxon>
        <taxon>malvids</taxon>
        <taxon>Brassicales</taxon>
        <taxon>Brassicaceae</taxon>
        <taxon>Thlaspideae</taxon>
        <taxon>Thlaspi</taxon>
    </lineage>
</organism>
<dbReference type="Proteomes" id="UP000836841">
    <property type="component" value="Chromosome 1"/>
</dbReference>
<name>A0AAU9RGV1_THLAR</name>
<dbReference type="AlphaFoldDB" id="A0AAU9RGV1"/>
<keyword evidence="3" id="KW-1185">Reference proteome</keyword>